<dbReference type="Proteomes" id="UP001381693">
    <property type="component" value="Unassembled WGS sequence"/>
</dbReference>
<dbReference type="PANTHER" id="PTHR32026:SF10">
    <property type="entry name" value="METHYLTRANSFERASE-LIKE PROTEIN 24-RELATED"/>
    <property type="match status" value="1"/>
</dbReference>
<dbReference type="InterPro" id="IPR025714">
    <property type="entry name" value="Methyltranfer_dom"/>
</dbReference>
<dbReference type="PANTHER" id="PTHR32026">
    <property type="entry name" value="METHYLTRANSFERASE-LIKE PROTEIN 24"/>
    <property type="match status" value="1"/>
</dbReference>
<evidence type="ECO:0000313" key="3">
    <source>
        <dbReference type="Proteomes" id="UP001381693"/>
    </source>
</evidence>
<comment type="caution">
    <text evidence="2">The sequence shown here is derived from an EMBL/GenBank/DDBJ whole genome shotgun (WGS) entry which is preliminary data.</text>
</comment>
<dbReference type="Pfam" id="PF13383">
    <property type="entry name" value="Methyltransf_22"/>
    <property type="match status" value="1"/>
</dbReference>
<keyword evidence="3" id="KW-1185">Reference proteome</keyword>
<proteinExistence type="predicted"/>
<evidence type="ECO:0000313" key="2">
    <source>
        <dbReference type="EMBL" id="KAK7085154.1"/>
    </source>
</evidence>
<name>A0AAN8XSW0_HALRR</name>
<reference evidence="2 3" key="1">
    <citation type="submission" date="2023-11" db="EMBL/GenBank/DDBJ databases">
        <title>Halocaridina rubra genome assembly.</title>
        <authorList>
            <person name="Smith C."/>
        </authorList>
    </citation>
    <scope>NUCLEOTIDE SEQUENCE [LARGE SCALE GENOMIC DNA]</scope>
    <source>
        <strain evidence="2">EP-1</strain>
        <tissue evidence="2">Whole</tissue>
    </source>
</reference>
<dbReference type="InterPro" id="IPR026913">
    <property type="entry name" value="METTL24"/>
</dbReference>
<evidence type="ECO:0000259" key="1">
    <source>
        <dbReference type="Pfam" id="PF13383"/>
    </source>
</evidence>
<feature type="domain" description="Methyltransferase" evidence="1">
    <location>
        <begin position="106"/>
        <end position="353"/>
    </location>
</feature>
<dbReference type="EMBL" id="JAXCGZ010001892">
    <property type="protein sequence ID" value="KAK7085154.1"/>
    <property type="molecule type" value="Genomic_DNA"/>
</dbReference>
<accession>A0AAN8XSW0</accession>
<protein>
    <recommendedName>
        <fullName evidence="1">Methyltransferase domain-containing protein</fullName>
    </recommendedName>
</protein>
<organism evidence="2 3">
    <name type="scientific">Halocaridina rubra</name>
    <name type="common">Hawaiian red shrimp</name>
    <dbReference type="NCBI Taxonomy" id="373956"/>
    <lineage>
        <taxon>Eukaryota</taxon>
        <taxon>Metazoa</taxon>
        <taxon>Ecdysozoa</taxon>
        <taxon>Arthropoda</taxon>
        <taxon>Crustacea</taxon>
        <taxon>Multicrustacea</taxon>
        <taxon>Malacostraca</taxon>
        <taxon>Eumalacostraca</taxon>
        <taxon>Eucarida</taxon>
        <taxon>Decapoda</taxon>
        <taxon>Pleocyemata</taxon>
        <taxon>Caridea</taxon>
        <taxon>Atyoidea</taxon>
        <taxon>Atyidae</taxon>
        <taxon>Halocaridina</taxon>
    </lineage>
</organism>
<sequence>MHGKKIIIIKRLCLFCAFSWTVSSIFRSGFIRETLNQPKPVALISRTILSTEATSETGVSHYLKSLFKGLFSSHYEYKLHYVNVDGESKKISLKKTENDHLQRGTKHQSHRFLASPFSRLNGRESSMAGNLHNLLTNPSITCKRMVRVGGRSCVGAYDGSKLVCLDNAVFPRPLDCIVYSFGVGNDFSFDKRMQDYGCEVHSFDHDDDHEVYDYRQGPNHFFHKSRIGVKTGYYKACEDYQHRMECDPVIRYQTMRDIRRMLRHEATRVDYLKIDIEGSEWLVLKDIIYNSTVLESAKQLAFEIHMDGLHNATLEDKNAALVKYLDVFYLLNQQGFEMAAYEPNGMNPEYEEIDGFKLSLYAEVLLLKRNK</sequence>
<gene>
    <name evidence="2" type="ORF">SK128_002836</name>
</gene>
<dbReference type="AlphaFoldDB" id="A0AAN8XSW0"/>